<dbReference type="AlphaFoldDB" id="A0A2M7BCU3"/>
<sequence>MYPQIIFSLNKGLDKWVGYHFLDHQRGGHDFGKFIIKVHPELSSIKEYSSEKKKRAGVEQYVDSFYEVHEIQLEGIRKKFEEDWRQIARPFFQAIDQIFDHPWPKSPYLAYPSIFPCGPRFLEQKSFQIFYLDQPLISIAHEILHFLFYDYLKKNFPREDLSSNDVWILSEIVNTLTLDSPRFAKILMSTHLHPYPAQKDLLNCLKPLWKTESLNNFLEKGLDLIKHRLK</sequence>
<accession>A0A2M7BCU3</accession>
<proteinExistence type="predicted"/>
<organism evidence="1 2">
    <name type="scientific">Candidatus Shapirobacteria bacterium CG03_land_8_20_14_0_80_39_12</name>
    <dbReference type="NCBI Taxonomy" id="1974879"/>
    <lineage>
        <taxon>Bacteria</taxon>
        <taxon>Candidatus Shapironibacteriota</taxon>
    </lineage>
</organism>
<name>A0A2M7BCU3_9BACT</name>
<dbReference type="Proteomes" id="UP000229631">
    <property type="component" value="Unassembled WGS sequence"/>
</dbReference>
<dbReference type="EMBL" id="PEVC01000038">
    <property type="protein sequence ID" value="PIV00917.1"/>
    <property type="molecule type" value="Genomic_DNA"/>
</dbReference>
<protein>
    <submittedName>
        <fullName evidence="1">Uncharacterized protein</fullName>
    </submittedName>
</protein>
<gene>
    <name evidence="1" type="ORF">COS54_02020</name>
</gene>
<comment type="caution">
    <text evidence="1">The sequence shown here is derived from an EMBL/GenBank/DDBJ whole genome shotgun (WGS) entry which is preliminary data.</text>
</comment>
<reference evidence="2" key="1">
    <citation type="submission" date="2017-09" db="EMBL/GenBank/DDBJ databases">
        <title>Depth-based differentiation of microbial function through sediment-hosted aquifers and enrichment of novel symbionts in the deep terrestrial subsurface.</title>
        <authorList>
            <person name="Probst A.J."/>
            <person name="Ladd B."/>
            <person name="Jarett J.K."/>
            <person name="Geller-Mcgrath D.E."/>
            <person name="Sieber C.M.K."/>
            <person name="Emerson J.B."/>
            <person name="Anantharaman K."/>
            <person name="Thomas B.C."/>
            <person name="Malmstrom R."/>
            <person name="Stieglmeier M."/>
            <person name="Klingl A."/>
            <person name="Woyke T."/>
            <person name="Ryan C.M."/>
            <person name="Banfield J.F."/>
        </authorList>
    </citation>
    <scope>NUCLEOTIDE SEQUENCE [LARGE SCALE GENOMIC DNA]</scope>
</reference>
<evidence type="ECO:0000313" key="2">
    <source>
        <dbReference type="Proteomes" id="UP000229631"/>
    </source>
</evidence>
<evidence type="ECO:0000313" key="1">
    <source>
        <dbReference type="EMBL" id="PIV00917.1"/>
    </source>
</evidence>